<proteinExistence type="inferred from homology"/>
<sequence length="478" mass="49385">MATVLTPDLCVIGAGASGLAVADAARRLGASVVVVEQGDTGGASLKSGALALRALAAAAERAALGRSGAPFGVFAEPAKVSFRKVRDHIAEILARGAPESGAAKLAARGIELVKAVGTFTDPKTLAAGDTTIHARRFVIATGARPIMPDVPGLFSVPYFTTETIFDNTRKLTHLVIIGAGPMGLELALSYRRLGCEVTVVEPGRVLPQSDPELAEIALRRLRAEGVVLLEESAIVAVQARSQGIGIVVRARDEPLTLDASHVLVASGRLANLEELGLDAARIGRSKSDPGALALKPSLRTTNARVYAVGEAAGHAPAPHLTALEADLVVRAALLGEPARYEPAAVPRLTLTDPEIAEIGLSEQMARSRFKTGFSVLRASYAENDLARAGREGMGVVKLIVARSGRILGAGIVGAGAAELAALFALAIGQNLDAAKLATLAAPHPSYAELARILGDQAAAGAPQSLWTARRLALNRLLP</sequence>
<dbReference type="PANTHER" id="PTHR43014">
    <property type="entry name" value="MERCURIC REDUCTASE"/>
    <property type="match status" value="1"/>
</dbReference>
<dbReference type="PIRSF" id="PIRSF000350">
    <property type="entry name" value="Mercury_reductase_MerA"/>
    <property type="match status" value="1"/>
</dbReference>
<keyword evidence="5" id="KW-0520">NAD</keyword>
<name>A0A933L587_9HYPH</name>
<dbReference type="AlphaFoldDB" id="A0A933L587"/>
<dbReference type="Proteomes" id="UP000782610">
    <property type="component" value="Unassembled WGS sequence"/>
</dbReference>
<dbReference type="InterPro" id="IPR016156">
    <property type="entry name" value="FAD/NAD-linked_Rdtase_dimer_sf"/>
</dbReference>
<evidence type="ECO:0000256" key="2">
    <source>
        <dbReference type="ARBA" id="ARBA00022630"/>
    </source>
</evidence>
<dbReference type="Gene3D" id="3.30.390.30">
    <property type="match status" value="1"/>
</dbReference>
<dbReference type="InterPro" id="IPR004099">
    <property type="entry name" value="Pyr_nucl-diS_OxRdtase_dimer"/>
</dbReference>
<dbReference type="InterPro" id="IPR036188">
    <property type="entry name" value="FAD/NAD-bd_sf"/>
</dbReference>
<dbReference type="PRINTS" id="PR00411">
    <property type="entry name" value="PNDRDTASEI"/>
</dbReference>
<dbReference type="GO" id="GO:0003955">
    <property type="term" value="F:NAD(P)H dehydrogenase (quinone) activity"/>
    <property type="evidence" value="ECO:0007669"/>
    <property type="project" value="TreeGrafter"/>
</dbReference>
<dbReference type="Pfam" id="PF02852">
    <property type="entry name" value="Pyr_redox_dim"/>
    <property type="match status" value="1"/>
</dbReference>
<dbReference type="SUPFAM" id="SSF51905">
    <property type="entry name" value="FAD/NAD(P)-binding domain"/>
    <property type="match status" value="1"/>
</dbReference>
<feature type="active site" description="Proton acceptor" evidence="4">
    <location>
        <position position="443"/>
    </location>
</feature>
<gene>
    <name evidence="8" type="ORF">HY834_13015</name>
</gene>
<feature type="domain" description="FAD/NAD(P)-binding" evidence="7">
    <location>
        <begin position="8"/>
        <end position="318"/>
    </location>
</feature>
<keyword evidence="3 5" id="KW-0274">FAD</keyword>
<evidence type="ECO:0000259" key="7">
    <source>
        <dbReference type="Pfam" id="PF07992"/>
    </source>
</evidence>
<accession>A0A933L587</accession>
<keyword evidence="2" id="KW-0285">Flavoprotein</keyword>
<feature type="binding site" evidence="5">
    <location>
        <position position="117"/>
    </location>
    <ligand>
        <name>FAD</name>
        <dbReference type="ChEBI" id="CHEBI:57692"/>
    </ligand>
</feature>
<feature type="binding site" evidence="5">
    <location>
        <begin position="178"/>
        <end position="185"/>
    </location>
    <ligand>
        <name>NAD(+)</name>
        <dbReference type="ChEBI" id="CHEBI:57540"/>
    </ligand>
</feature>
<evidence type="ECO:0000313" key="8">
    <source>
        <dbReference type="EMBL" id="MBI4922661.1"/>
    </source>
</evidence>
<dbReference type="InterPro" id="IPR023753">
    <property type="entry name" value="FAD/NAD-binding_dom"/>
</dbReference>
<evidence type="ECO:0000313" key="9">
    <source>
        <dbReference type="Proteomes" id="UP000782610"/>
    </source>
</evidence>
<evidence type="ECO:0000256" key="4">
    <source>
        <dbReference type="PIRSR" id="PIRSR000350-2"/>
    </source>
</evidence>
<comment type="similarity">
    <text evidence="1">Belongs to the class-I pyridine nucleotide-disulfide oxidoreductase family.</text>
</comment>
<organism evidence="8 9">
    <name type="scientific">Devosia nanyangense</name>
    <dbReference type="NCBI Taxonomy" id="1228055"/>
    <lineage>
        <taxon>Bacteria</taxon>
        <taxon>Pseudomonadati</taxon>
        <taxon>Pseudomonadota</taxon>
        <taxon>Alphaproteobacteria</taxon>
        <taxon>Hyphomicrobiales</taxon>
        <taxon>Devosiaceae</taxon>
        <taxon>Devosia</taxon>
    </lineage>
</organism>
<reference evidence="8" key="1">
    <citation type="submission" date="2020-07" db="EMBL/GenBank/DDBJ databases">
        <title>Huge and variable diversity of episymbiotic CPR bacteria and DPANN archaea in groundwater ecosystems.</title>
        <authorList>
            <person name="He C.Y."/>
            <person name="Keren R."/>
            <person name="Whittaker M."/>
            <person name="Farag I.F."/>
            <person name="Doudna J."/>
            <person name="Cate J.H.D."/>
            <person name="Banfield J.F."/>
        </authorList>
    </citation>
    <scope>NUCLEOTIDE SEQUENCE</scope>
    <source>
        <strain evidence="8">NC_groundwater_1586_Pr3_B-0.1um_66_15</strain>
    </source>
</reference>
<dbReference type="PRINTS" id="PR00368">
    <property type="entry name" value="FADPNR"/>
</dbReference>
<evidence type="ECO:0000256" key="5">
    <source>
        <dbReference type="PIRSR" id="PIRSR000350-3"/>
    </source>
</evidence>
<evidence type="ECO:0000256" key="1">
    <source>
        <dbReference type="ARBA" id="ARBA00007532"/>
    </source>
</evidence>
<feature type="binding site" evidence="5">
    <location>
        <position position="267"/>
    </location>
    <ligand>
        <name>NAD(+)</name>
        <dbReference type="ChEBI" id="CHEBI:57540"/>
    </ligand>
</feature>
<dbReference type="SUPFAM" id="SSF55424">
    <property type="entry name" value="FAD/NAD-linked reductases, dimerisation (C-terminal) domain"/>
    <property type="match status" value="1"/>
</dbReference>
<evidence type="ECO:0000256" key="3">
    <source>
        <dbReference type="ARBA" id="ARBA00022827"/>
    </source>
</evidence>
<comment type="caution">
    <text evidence="8">The sequence shown here is derived from an EMBL/GenBank/DDBJ whole genome shotgun (WGS) entry which is preliminary data.</text>
</comment>
<evidence type="ECO:0000259" key="6">
    <source>
        <dbReference type="Pfam" id="PF02852"/>
    </source>
</evidence>
<dbReference type="Gene3D" id="3.50.50.60">
    <property type="entry name" value="FAD/NAD(P)-binding domain"/>
    <property type="match status" value="2"/>
</dbReference>
<protein>
    <submittedName>
        <fullName evidence="8">FAD-dependent oxidoreductase</fullName>
    </submittedName>
</protein>
<dbReference type="InterPro" id="IPR001100">
    <property type="entry name" value="Pyr_nuc-diS_OxRdtase"/>
</dbReference>
<feature type="domain" description="Pyridine nucleotide-disulphide oxidoreductase dimerisation" evidence="6">
    <location>
        <begin position="345"/>
        <end position="448"/>
    </location>
</feature>
<dbReference type="Pfam" id="PF07992">
    <property type="entry name" value="Pyr_redox_2"/>
    <property type="match status" value="1"/>
</dbReference>
<dbReference type="PANTHER" id="PTHR43014:SF4">
    <property type="entry name" value="PYRIDINE NUCLEOTIDE-DISULFIDE OXIDOREDUCTASE RCLA-RELATED"/>
    <property type="match status" value="1"/>
</dbReference>
<comment type="cofactor">
    <cofactor evidence="5">
        <name>FAD</name>
        <dbReference type="ChEBI" id="CHEBI:57692"/>
    </cofactor>
    <text evidence="5">Binds 1 FAD per subunit.</text>
</comment>
<keyword evidence="5" id="KW-0547">Nucleotide-binding</keyword>
<dbReference type="GO" id="GO:0050660">
    <property type="term" value="F:flavin adenine dinucleotide binding"/>
    <property type="evidence" value="ECO:0007669"/>
    <property type="project" value="TreeGrafter"/>
</dbReference>
<dbReference type="EMBL" id="JACRAF010000036">
    <property type="protein sequence ID" value="MBI4922661.1"/>
    <property type="molecule type" value="Genomic_DNA"/>
</dbReference>
<feature type="binding site" evidence="5">
    <location>
        <position position="201"/>
    </location>
    <ligand>
        <name>NAD(+)</name>
        <dbReference type="ChEBI" id="CHEBI:57540"/>
    </ligand>
</feature>